<dbReference type="SUPFAM" id="SSF47598">
    <property type="entry name" value="Ribbon-helix-helix"/>
    <property type="match status" value="1"/>
</dbReference>
<name>A0A2I1J5L1_9BIFI</name>
<comment type="caution">
    <text evidence="1">The sequence shown here is derived from an EMBL/GenBank/DDBJ whole genome shotgun (WGS) entry which is preliminary data.</text>
</comment>
<dbReference type="GO" id="GO:0006355">
    <property type="term" value="P:regulation of DNA-templated transcription"/>
    <property type="evidence" value="ECO:0007669"/>
    <property type="project" value="InterPro"/>
</dbReference>
<evidence type="ECO:0000313" key="2">
    <source>
        <dbReference type="Proteomes" id="UP000242263"/>
    </source>
</evidence>
<protein>
    <submittedName>
        <fullName evidence="1">Antitoxin</fullName>
    </submittedName>
</protein>
<accession>A0A2I1J5L1</accession>
<reference evidence="1 2" key="1">
    <citation type="submission" date="2017-12" db="EMBL/GenBank/DDBJ databases">
        <title>Phylogenetic diversity of female urinary microbiome.</title>
        <authorList>
            <person name="Thomas-White K."/>
            <person name="Wolfe A.J."/>
        </authorList>
    </citation>
    <scope>NUCLEOTIDE SEQUENCE [LARGE SCALE GENOMIC DNA]</scope>
    <source>
        <strain evidence="1 2">UMB0064</strain>
    </source>
</reference>
<dbReference type="InterPro" id="IPR010985">
    <property type="entry name" value="Ribbon_hlx_hlx"/>
</dbReference>
<sequence length="78" mass="8940">MASQLTAVRLPGELVERYDQLAKSTHRTRSFYLTQALSQSIDQLEYEYGILSDVEAYKRGELETVTVEEARRDLGLDD</sequence>
<evidence type="ECO:0000313" key="1">
    <source>
        <dbReference type="EMBL" id="PKZ14935.1"/>
    </source>
</evidence>
<organism evidence="1 2">
    <name type="scientific">Alloscardovia omnicolens</name>
    <dbReference type="NCBI Taxonomy" id="419015"/>
    <lineage>
        <taxon>Bacteria</taxon>
        <taxon>Bacillati</taxon>
        <taxon>Actinomycetota</taxon>
        <taxon>Actinomycetes</taxon>
        <taxon>Bifidobacteriales</taxon>
        <taxon>Bifidobacteriaceae</taxon>
        <taxon>Alloscardovia</taxon>
    </lineage>
</organism>
<gene>
    <name evidence="1" type="ORF">CYJ32_05365</name>
</gene>
<proteinExistence type="predicted"/>
<dbReference type="EMBL" id="PKGU01000003">
    <property type="protein sequence ID" value="PKZ14935.1"/>
    <property type="molecule type" value="Genomic_DNA"/>
</dbReference>
<dbReference type="Proteomes" id="UP000242263">
    <property type="component" value="Unassembled WGS sequence"/>
</dbReference>
<dbReference type="AlphaFoldDB" id="A0A2I1J5L1"/>
<dbReference type="CDD" id="cd22233">
    <property type="entry name" value="RHH_CopAso-like"/>
    <property type="match status" value="1"/>
</dbReference>